<gene>
    <name evidence="2" type="ORF">PUR29_33070</name>
</gene>
<protein>
    <submittedName>
        <fullName evidence="2">Uncharacterized protein</fullName>
    </submittedName>
</protein>
<name>A0ABV0A479_9HYPH</name>
<reference evidence="2 3" key="1">
    <citation type="journal article" date="2023" name="PLoS ONE">
        <title>Complete genome assembly of Hawai'i environmental nontuberculous mycobacteria reveals unexpected co-isolation with methylobacteria.</title>
        <authorList>
            <person name="Hendrix J."/>
            <person name="Epperson L.E."/>
            <person name="Tong E.I."/>
            <person name="Chan Y.L."/>
            <person name="Hasan N.A."/>
            <person name="Dawrs S.N."/>
            <person name="Norton G.J."/>
            <person name="Virdi R."/>
            <person name="Crooks J.L."/>
            <person name="Chan E.D."/>
            <person name="Honda J.R."/>
            <person name="Strong M."/>
        </authorList>
    </citation>
    <scope>NUCLEOTIDE SEQUENCE [LARGE SCALE GENOMIC DNA]</scope>
    <source>
        <strain evidence="2 3">NJH_HI04-1</strain>
    </source>
</reference>
<comment type="caution">
    <text evidence="2">The sequence shown here is derived from an EMBL/GenBank/DDBJ whole genome shotgun (WGS) entry which is preliminary data.</text>
</comment>
<sequence>MTDDRKPLPAASQPDPSPKTVRRPPNKMVGPGGTKGGYTTK</sequence>
<dbReference type="RefSeq" id="WP_346013582.1">
    <property type="nucleotide sequence ID" value="NZ_JAQYXP010000005.1"/>
</dbReference>
<dbReference type="Proteomes" id="UP001407347">
    <property type="component" value="Unassembled WGS sequence"/>
</dbReference>
<dbReference type="EMBL" id="JAQYXP010000005">
    <property type="protein sequence ID" value="MEN3238281.1"/>
    <property type="molecule type" value="Genomic_DNA"/>
</dbReference>
<evidence type="ECO:0000256" key="1">
    <source>
        <dbReference type="SAM" id="MobiDB-lite"/>
    </source>
</evidence>
<evidence type="ECO:0000313" key="2">
    <source>
        <dbReference type="EMBL" id="MEN3238281.1"/>
    </source>
</evidence>
<evidence type="ECO:0000313" key="3">
    <source>
        <dbReference type="Proteomes" id="UP001407347"/>
    </source>
</evidence>
<organism evidence="2 3">
    <name type="scientific">Methylobacterium ajmalii</name>
    <dbReference type="NCBI Taxonomy" id="2738439"/>
    <lineage>
        <taxon>Bacteria</taxon>
        <taxon>Pseudomonadati</taxon>
        <taxon>Pseudomonadota</taxon>
        <taxon>Alphaproteobacteria</taxon>
        <taxon>Hyphomicrobiales</taxon>
        <taxon>Methylobacteriaceae</taxon>
        <taxon>Methylobacterium</taxon>
    </lineage>
</organism>
<proteinExistence type="predicted"/>
<feature type="region of interest" description="Disordered" evidence="1">
    <location>
        <begin position="1"/>
        <end position="41"/>
    </location>
</feature>
<keyword evidence="3" id="KW-1185">Reference proteome</keyword>
<feature type="compositionally biased region" description="Gly residues" evidence="1">
    <location>
        <begin position="30"/>
        <end position="41"/>
    </location>
</feature>
<accession>A0ABV0A479</accession>